<keyword evidence="3" id="KW-1185">Reference proteome</keyword>
<organism evidence="2 3">
    <name type="scientific">Halorubrum saccharovorum DSM 1137</name>
    <dbReference type="NCBI Taxonomy" id="1227484"/>
    <lineage>
        <taxon>Archaea</taxon>
        <taxon>Methanobacteriati</taxon>
        <taxon>Methanobacteriota</taxon>
        <taxon>Stenosarchaea group</taxon>
        <taxon>Halobacteria</taxon>
        <taxon>Halobacteriales</taxon>
        <taxon>Haloferacaceae</taxon>
        <taxon>Halorubrum</taxon>
    </lineage>
</organism>
<dbReference type="Proteomes" id="UP000011514">
    <property type="component" value="Unassembled WGS sequence"/>
</dbReference>
<dbReference type="EMBL" id="AOJE01000066">
    <property type="protein sequence ID" value="ELZ36970.1"/>
    <property type="molecule type" value="Genomic_DNA"/>
</dbReference>
<evidence type="ECO:0000256" key="1">
    <source>
        <dbReference type="SAM" id="Phobius"/>
    </source>
</evidence>
<keyword evidence="1" id="KW-0812">Transmembrane</keyword>
<evidence type="ECO:0000313" key="3">
    <source>
        <dbReference type="Proteomes" id="UP000011514"/>
    </source>
</evidence>
<keyword evidence="1" id="KW-1133">Transmembrane helix</keyword>
<accession>M0DNB8</accession>
<keyword evidence="1" id="KW-0472">Membrane</keyword>
<dbReference type="AlphaFoldDB" id="M0DNB8"/>
<proteinExistence type="predicted"/>
<comment type="caution">
    <text evidence="2">The sequence shown here is derived from an EMBL/GenBank/DDBJ whole genome shotgun (WGS) entry which is preliminary data.</text>
</comment>
<name>M0DNB8_9EURY</name>
<protein>
    <submittedName>
        <fullName evidence="2">Uncharacterized protein</fullName>
    </submittedName>
</protein>
<feature type="transmembrane region" description="Helical" evidence="1">
    <location>
        <begin position="12"/>
        <end position="35"/>
    </location>
</feature>
<gene>
    <name evidence="2" type="ORF">C471_13691</name>
</gene>
<reference evidence="2 3" key="1">
    <citation type="journal article" date="2014" name="PLoS Genet.">
        <title>Phylogenetically driven sequencing of extremely halophilic archaea reveals strategies for static and dynamic osmo-response.</title>
        <authorList>
            <person name="Becker E.A."/>
            <person name="Seitzer P.M."/>
            <person name="Tritt A."/>
            <person name="Larsen D."/>
            <person name="Krusor M."/>
            <person name="Yao A.I."/>
            <person name="Wu D."/>
            <person name="Madern D."/>
            <person name="Eisen J.A."/>
            <person name="Darling A.E."/>
            <person name="Facciotti M.T."/>
        </authorList>
    </citation>
    <scope>NUCLEOTIDE SEQUENCE [LARGE SCALE GENOMIC DNA]</scope>
    <source>
        <strain evidence="2 3">DSM 1137</strain>
    </source>
</reference>
<evidence type="ECO:0000313" key="2">
    <source>
        <dbReference type="EMBL" id="ELZ36970.1"/>
    </source>
</evidence>
<sequence>MFDEYRYENEFIGMCLLIFFGVLFVRYFGICVFNIQNKERNITHLELSIFCSDLFRRRCGKAPERDTTTNFRYWEITSRTASNDLAIYCDEISDDSRLFVPFKGSTLKVSIGGHYLFSTD</sequence>